<feature type="chain" id="PRO_5016271370" evidence="1">
    <location>
        <begin position="26"/>
        <end position="100"/>
    </location>
</feature>
<feature type="domain" description="EF-hand" evidence="2">
    <location>
        <begin position="33"/>
        <end position="68"/>
    </location>
</feature>
<evidence type="ECO:0000256" key="1">
    <source>
        <dbReference type="SAM" id="SignalP"/>
    </source>
</evidence>
<dbReference type="SMART" id="SM00054">
    <property type="entry name" value="EFh"/>
    <property type="match status" value="2"/>
</dbReference>
<dbReference type="OrthoDB" id="5461251at2"/>
<evidence type="ECO:0000259" key="2">
    <source>
        <dbReference type="PROSITE" id="PS50222"/>
    </source>
</evidence>
<feature type="domain" description="EF-hand" evidence="2">
    <location>
        <begin position="69"/>
        <end position="95"/>
    </location>
</feature>
<reference evidence="3 4" key="1">
    <citation type="submission" date="2018-05" db="EMBL/GenBank/DDBJ databases">
        <title>Genomic Encyclopedia of Type Strains, Phase IV (KMG-IV): sequencing the most valuable type-strain genomes for metagenomic binning, comparative biology and taxonomic classification.</title>
        <authorList>
            <person name="Goeker M."/>
        </authorList>
    </citation>
    <scope>NUCLEOTIDE SEQUENCE [LARGE SCALE GENOMIC DNA]</scope>
    <source>
        <strain evidence="3 4">DSM 14263</strain>
    </source>
</reference>
<dbReference type="PROSITE" id="PS50222">
    <property type="entry name" value="EF_HAND_2"/>
    <property type="match status" value="2"/>
</dbReference>
<dbReference type="InterPro" id="IPR011992">
    <property type="entry name" value="EF-hand-dom_pair"/>
</dbReference>
<dbReference type="CDD" id="cd00051">
    <property type="entry name" value="EFh"/>
    <property type="match status" value="1"/>
</dbReference>
<proteinExistence type="predicted"/>
<dbReference type="Proteomes" id="UP000245812">
    <property type="component" value="Unassembled WGS sequence"/>
</dbReference>
<dbReference type="EMBL" id="QGHC01000006">
    <property type="protein sequence ID" value="PWK87785.1"/>
    <property type="molecule type" value="Genomic_DNA"/>
</dbReference>
<evidence type="ECO:0000313" key="4">
    <source>
        <dbReference type="Proteomes" id="UP000245812"/>
    </source>
</evidence>
<organism evidence="3 4">
    <name type="scientific">Fulvimonas soli</name>
    <dbReference type="NCBI Taxonomy" id="155197"/>
    <lineage>
        <taxon>Bacteria</taxon>
        <taxon>Pseudomonadati</taxon>
        <taxon>Pseudomonadota</taxon>
        <taxon>Gammaproteobacteria</taxon>
        <taxon>Lysobacterales</taxon>
        <taxon>Rhodanobacteraceae</taxon>
        <taxon>Fulvimonas</taxon>
    </lineage>
</organism>
<accession>A0A316IBQ5</accession>
<name>A0A316IBQ5_9GAMM</name>
<keyword evidence="4" id="KW-1185">Reference proteome</keyword>
<dbReference type="Gene3D" id="1.10.238.10">
    <property type="entry name" value="EF-hand"/>
    <property type="match status" value="1"/>
</dbReference>
<dbReference type="InterPro" id="IPR002048">
    <property type="entry name" value="EF_hand_dom"/>
</dbReference>
<keyword evidence="1" id="KW-0732">Signal</keyword>
<dbReference type="RefSeq" id="WP_109723620.1">
    <property type="nucleotide sequence ID" value="NZ_MSZV01000034.1"/>
</dbReference>
<dbReference type="Pfam" id="PF13202">
    <property type="entry name" value="EF-hand_5"/>
    <property type="match status" value="2"/>
</dbReference>
<protein>
    <submittedName>
        <fullName evidence="3">EF hand domain-containing protein</fullName>
    </submittedName>
</protein>
<dbReference type="GO" id="GO:0005509">
    <property type="term" value="F:calcium ion binding"/>
    <property type="evidence" value="ECO:0007669"/>
    <property type="project" value="InterPro"/>
</dbReference>
<sequence length="100" mass="10496">MPSHLPRLALAAGLALFAVSVGACAQGGGRAQQIAAKLKERFDAADANHDGQLSRDEAAQGMPRLAGQFDAIDANHDGQLSRDELAAYLRERRAARQSGG</sequence>
<dbReference type="SUPFAM" id="SSF47473">
    <property type="entry name" value="EF-hand"/>
    <property type="match status" value="1"/>
</dbReference>
<evidence type="ECO:0000313" key="3">
    <source>
        <dbReference type="EMBL" id="PWK87785.1"/>
    </source>
</evidence>
<dbReference type="InterPro" id="IPR018247">
    <property type="entry name" value="EF_Hand_1_Ca_BS"/>
</dbReference>
<gene>
    <name evidence="3" type="ORF">C7456_106278</name>
</gene>
<dbReference type="PROSITE" id="PS51257">
    <property type="entry name" value="PROKAR_LIPOPROTEIN"/>
    <property type="match status" value="1"/>
</dbReference>
<dbReference type="PROSITE" id="PS00018">
    <property type="entry name" value="EF_HAND_1"/>
    <property type="match status" value="1"/>
</dbReference>
<feature type="signal peptide" evidence="1">
    <location>
        <begin position="1"/>
        <end position="25"/>
    </location>
</feature>
<comment type="caution">
    <text evidence="3">The sequence shown here is derived from an EMBL/GenBank/DDBJ whole genome shotgun (WGS) entry which is preliminary data.</text>
</comment>
<dbReference type="AlphaFoldDB" id="A0A316IBQ5"/>